<organism evidence="1">
    <name type="scientific">Cyprideis torosa</name>
    <dbReference type="NCBI Taxonomy" id="163714"/>
    <lineage>
        <taxon>Eukaryota</taxon>
        <taxon>Metazoa</taxon>
        <taxon>Ecdysozoa</taxon>
        <taxon>Arthropoda</taxon>
        <taxon>Crustacea</taxon>
        <taxon>Oligostraca</taxon>
        <taxon>Ostracoda</taxon>
        <taxon>Podocopa</taxon>
        <taxon>Podocopida</taxon>
        <taxon>Cytherocopina</taxon>
        <taxon>Cytheroidea</taxon>
        <taxon>Cytherideidae</taxon>
        <taxon>Cyprideis</taxon>
    </lineage>
</organism>
<protein>
    <submittedName>
        <fullName evidence="1">Uncharacterized protein</fullName>
    </submittedName>
</protein>
<reference evidence="1" key="1">
    <citation type="submission" date="2020-11" db="EMBL/GenBank/DDBJ databases">
        <authorList>
            <person name="Tran Van P."/>
        </authorList>
    </citation>
    <scope>NUCLEOTIDE SEQUENCE</scope>
</reference>
<evidence type="ECO:0000313" key="1">
    <source>
        <dbReference type="EMBL" id="CAD7222425.1"/>
    </source>
</evidence>
<gene>
    <name evidence="1" type="ORF">CTOB1V02_LOCUS433</name>
</gene>
<dbReference type="AlphaFoldDB" id="A0A7R8W4J7"/>
<sequence length="166" mass="18556">MKDILGNGSRAKFLSRTCAFIPGVCWAHGIWFKGNLDRECTGGLGRNDDYAMGRKELSDLAFLRQYPNAHADGSAGNAWKTTQEVPVKDPHQPPQEHSGGDPCQTNPGEVFATDLRSVRRVRLDCKDCHIEWTEKNGVQSVMQIVFCPGNRQWLGKTCVYVDPVFM</sequence>
<name>A0A7R8W4J7_9CRUS</name>
<dbReference type="EMBL" id="OB660057">
    <property type="protein sequence ID" value="CAD7222425.1"/>
    <property type="molecule type" value="Genomic_DNA"/>
</dbReference>
<proteinExistence type="predicted"/>
<accession>A0A7R8W4J7</accession>